<evidence type="ECO:0000256" key="1">
    <source>
        <dbReference type="ARBA" id="ARBA00004442"/>
    </source>
</evidence>
<dbReference type="EMBL" id="RPDH01000001">
    <property type="protein sequence ID" value="RPE12618.1"/>
    <property type="molecule type" value="Genomic_DNA"/>
</dbReference>
<evidence type="ECO:0000256" key="3">
    <source>
        <dbReference type="ARBA" id="ARBA00022729"/>
    </source>
</evidence>
<evidence type="ECO:0000256" key="2">
    <source>
        <dbReference type="ARBA" id="ARBA00006275"/>
    </source>
</evidence>
<dbReference type="Gene3D" id="2.20.20.130">
    <property type="match status" value="1"/>
</dbReference>
<keyword evidence="4" id="KW-0472">Membrane</keyword>
<dbReference type="SUPFAM" id="SSF48452">
    <property type="entry name" value="TPR-like"/>
    <property type="match status" value="1"/>
</dbReference>
<accession>A0A3N4PXH1</accession>
<dbReference type="InterPro" id="IPR012944">
    <property type="entry name" value="SusD_RagB_dom"/>
</dbReference>
<organism evidence="8 9">
    <name type="scientific">Chitinophaga lutea</name>
    <dbReference type="NCBI Taxonomy" id="2488634"/>
    <lineage>
        <taxon>Bacteria</taxon>
        <taxon>Pseudomonadati</taxon>
        <taxon>Bacteroidota</taxon>
        <taxon>Chitinophagia</taxon>
        <taxon>Chitinophagales</taxon>
        <taxon>Chitinophagaceae</taxon>
        <taxon>Chitinophaga</taxon>
    </lineage>
</organism>
<evidence type="ECO:0000313" key="8">
    <source>
        <dbReference type="EMBL" id="RPE12618.1"/>
    </source>
</evidence>
<dbReference type="GO" id="GO:0009279">
    <property type="term" value="C:cell outer membrane"/>
    <property type="evidence" value="ECO:0007669"/>
    <property type="project" value="UniProtKB-SubCell"/>
</dbReference>
<keyword evidence="5" id="KW-0998">Cell outer membrane</keyword>
<evidence type="ECO:0000256" key="4">
    <source>
        <dbReference type="ARBA" id="ARBA00023136"/>
    </source>
</evidence>
<dbReference type="AlphaFoldDB" id="A0A3N4PXH1"/>
<dbReference type="Proteomes" id="UP000278351">
    <property type="component" value="Unassembled WGS sequence"/>
</dbReference>
<name>A0A3N4PXH1_9BACT</name>
<sequence>MFMTECRGIMCQIRSHSQLVCKRSFNVFFMKELLIISLLIFSLFSCKKQNDWLNAKRQTSDVVPESLADFQSLLDNAGLMNASYPTLGVLGCDNFYYPDENIPSLNTITRNAYFWNRDIFGSAISVDYSNAYSAINLANIVLEGLQAINSPADLGTINNIRGQALFHRAMMFFELANVFCKPYNAQTAAVDLGIAVRLKSDIYHIEQRSTVQRTYSQIVSDLETASALLPVNPLYRTRPSKPAVFALLSRTYLLMGDYGNALRFADSTLTYFGDMLDFNSGEVSLAKPYRFPSFSEKNREVIFYATGVGNVASTPNEAFNAAFIDSQLYRSYEKDDLRLQYFFDQIEPGKAKYRGSYAGTDRTFSGIASNEIYLIRAECNARLGNLGAALRDLNKLLANRYKRGTYIEFLSTEQETVLKKILQERRKEFPFTGQIRWQDLRRLNMEPRFAVLLQRNSFGEIVQLNPNDPKYVYPLPKPEIEQGGLIQNER</sequence>
<feature type="domain" description="SusD-like N-terminal" evidence="7">
    <location>
        <begin position="51"/>
        <end position="253"/>
    </location>
</feature>
<evidence type="ECO:0000313" key="9">
    <source>
        <dbReference type="Proteomes" id="UP000278351"/>
    </source>
</evidence>
<dbReference type="Pfam" id="PF14322">
    <property type="entry name" value="SusD-like_3"/>
    <property type="match status" value="1"/>
</dbReference>
<evidence type="ECO:0000256" key="5">
    <source>
        <dbReference type="ARBA" id="ARBA00023237"/>
    </source>
</evidence>
<feature type="domain" description="RagB/SusD" evidence="6">
    <location>
        <begin position="371"/>
        <end position="443"/>
    </location>
</feature>
<reference evidence="8 9" key="1">
    <citation type="submission" date="2018-11" db="EMBL/GenBank/DDBJ databases">
        <title>Chitinophaga lutea sp.nov., isolate from arsenic contaminated soil.</title>
        <authorList>
            <person name="Zong Y."/>
        </authorList>
    </citation>
    <scope>NUCLEOTIDE SEQUENCE [LARGE SCALE GENOMIC DNA]</scope>
    <source>
        <strain evidence="8 9">ZY74</strain>
    </source>
</reference>
<gene>
    <name evidence="8" type="ORF">EGT74_03455</name>
</gene>
<dbReference type="InterPro" id="IPR033985">
    <property type="entry name" value="SusD-like_N"/>
</dbReference>
<keyword evidence="3" id="KW-0732">Signal</keyword>
<keyword evidence="9" id="KW-1185">Reference proteome</keyword>
<comment type="subcellular location">
    <subcellularLocation>
        <location evidence="1">Cell outer membrane</location>
    </subcellularLocation>
</comment>
<proteinExistence type="inferred from homology"/>
<evidence type="ECO:0000259" key="6">
    <source>
        <dbReference type="Pfam" id="PF07980"/>
    </source>
</evidence>
<comment type="caution">
    <text evidence="8">The sequence shown here is derived from an EMBL/GenBank/DDBJ whole genome shotgun (WGS) entry which is preliminary data.</text>
</comment>
<dbReference type="InterPro" id="IPR011990">
    <property type="entry name" value="TPR-like_helical_dom_sf"/>
</dbReference>
<protein>
    <submittedName>
        <fullName evidence="8">RagB/SusD family nutrient uptake outer membrane protein</fullName>
    </submittedName>
</protein>
<dbReference type="Pfam" id="PF07980">
    <property type="entry name" value="SusD_RagB"/>
    <property type="match status" value="1"/>
</dbReference>
<comment type="similarity">
    <text evidence="2">Belongs to the SusD family.</text>
</comment>
<dbReference type="Gene3D" id="1.25.40.900">
    <property type="match status" value="1"/>
</dbReference>
<dbReference type="Gene3D" id="1.25.40.390">
    <property type="match status" value="1"/>
</dbReference>
<evidence type="ECO:0000259" key="7">
    <source>
        <dbReference type="Pfam" id="PF14322"/>
    </source>
</evidence>